<accession>A0AAV4AAU3</accession>
<feature type="compositionally biased region" description="Polar residues" evidence="1">
    <location>
        <begin position="557"/>
        <end position="580"/>
    </location>
</feature>
<dbReference type="Proteomes" id="UP000735302">
    <property type="component" value="Unassembled WGS sequence"/>
</dbReference>
<proteinExistence type="predicted"/>
<dbReference type="EMBL" id="BLXT01003748">
    <property type="protein sequence ID" value="GFO05436.1"/>
    <property type="molecule type" value="Genomic_DNA"/>
</dbReference>
<dbReference type="SUPFAM" id="SSF53098">
    <property type="entry name" value="Ribonuclease H-like"/>
    <property type="match status" value="1"/>
</dbReference>
<dbReference type="Pfam" id="PF17921">
    <property type="entry name" value="Integrase_H2C2"/>
    <property type="match status" value="1"/>
</dbReference>
<sequence length="580" mass="66768">MRYNLHVKYTSGSQMYIADTLSRAYMSDQSDMNNDDDEAVLRIMSATVQLPATKQKLQEIRKASESDETLEKVKHHIITGWPSHRGTTEPKVQAFWNLRHNLHVENNIVFFENRMIIPEALRQDILQKLHSSHLGVDKCKSRARESIFWPGITKDIELHVNKCTTCAKFRNSNRKEPMISHEIPNRPWAKLGADIFHFGGHDYLLVVDYFSKYPDIARLKTKTATGVKTVLRPIFARHGIPDKLIADNMPFNSYEMKQFAKEWNFTITTSSPTYAQSNGQSERYIQTVKNLIRKAVEENNDPNLALLSSRNTPIYGLEKSPAQLLFGRRLQDQVPTATKLLKPPYANVKQKVQARQEKQKFYYDLATRHHKNFQLDDNVRVQLGKTWERGVITKRHPTPRSYDVTTEDGATLRRNQRFINPSPDKAVIFPTDVSGNSYKTFEATICHHKNFQLDDNVRVQLGKTWERGVITKRHPTPRSYDVTTEDGATLRRNQRFINPSPDKAVIFPTDVSGNMEMKHQNHTECGIGDKKSSPMVEPQSSPPQPSSASHFAEHNIKSNYTMWQRSETTKQIKPITQKQS</sequence>
<feature type="compositionally biased region" description="Basic and acidic residues" evidence="1">
    <location>
        <begin position="523"/>
        <end position="532"/>
    </location>
</feature>
<dbReference type="Gene3D" id="1.10.340.70">
    <property type="match status" value="1"/>
</dbReference>
<dbReference type="PANTHER" id="PTHR37984:SF7">
    <property type="entry name" value="INTEGRASE CATALYTIC DOMAIN-CONTAINING PROTEIN"/>
    <property type="match status" value="1"/>
</dbReference>
<dbReference type="InterPro" id="IPR012337">
    <property type="entry name" value="RNaseH-like_sf"/>
</dbReference>
<comment type="caution">
    <text evidence="3">The sequence shown here is derived from an EMBL/GenBank/DDBJ whole genome shotgun (WGS) entry which is preliminary data.</text>
</comment>
<dbReference type="PANTHER" id="PTHR37984">
    <property type="entry name" value="PROTEIN CBG26694"/>
    <property type="match status" value="1"/>
</dbReference>
<dbReference type="InterPro" id="IPR001584">
    <property type="entry name" value="Integrase_cat-core"/>
</dbReference>
<feature type="domain" description="Integrase catalytic" evidence="2">
    <location>
        <begin position="183"/>
        <end position="343"/>
    </location>
</feature>
<dbReference type="AlphaFoldDB" id="A0AAV4AAU3"/>
<keyword evidence="4" id="KW-1185">Reference proteome</keyword>
<evidence type="ECO:0000313" key="3">
    <source>
        <dbReference type="EMBL" id="GFO05436.1"/>
    </source>
</evidence>
<protein>
    <submittedName>
        <fullName evidence="3">Pol polyprotein</fullName>
    </submittedName>
</protein>
<evidence type="ECO:0000259" key="2">
    <source>
        <dbReference type="PROSITE" id="PS50994"/>
    </source>
</evidence>
<evidence type="ECO:0000313" key="4">
    <source>
        <dbReference type="Proteomes" id="UP000735302"/>
    </source>
</evidence>
<dbReference type="GO" id="GO:0003676">
    <property type="term" value="F:nucleic acid binding"/>
    <property type="evidence" value="ECO:0007669"/>
    <property type="project" value="InterPro"/>
</dbReference>
<name>A0AAV4AAU3_9GAST</name>
<organism evidence="3 4">
    <name type="scientific">Plakobranchus ocellatus</name>
    <dbReference type="NCBI Taxonomy" id="259542"/>
    <lineage>
        <taxon>Eukaryota</taxon>
        <taxon>Metazoa</taxon>
        <taxon>Spiralia</taxon>
        <taxon>Lophotrochozoa</taxon>
        <taxon>Mollusca</taxon>
        <taxon>Gastropoda</taxon>
        <taxon>Heterobranchia</taxon>
        <taxon>Euthyneura</taxon>
        <taxon>Panpulmonata</taxon>
        <taxon>Sacoglossa</taxon>
        <taxon>Placobranchoidea</taxon>
        <taxon>Plakobranchidae</taxon>
        <taxon>Plakobranchus</taxon>
    </lineage>
</organism>
<evidence type="ECO:0000256" key="1">
    <source>
        <dbReference type="SAM" id="MobiDB-lite"/>
    </source>
</evidence>
<dbReference type="PROSITE" id="PS50994">
    <property type="entry name" value="INTEGRASE"/>
    <property type="match status" value="1"/>
</dbReference>
<dbReference type="FunFam" id="3.30.420.10:FF:000063">
    <property type="entry name" value="Retrovirus-related Pol polyprotein from transposon 297-like Protein"/>
    <property type="match status" value="1"/>
</dbReference>
<gene>
    <name evidence="3" type="ORF">PoB_003194100</name>
</gene>
<reference evidence="3 4" key="1">
    <citation type="journal article" date="2021" name="Elife">
        <title>Chloroplast acquisition without the gene transfer in kleptoplastic sea slugs, Plakobranchus ocellatus.</title>
        <authorList>
            <person name="Maeda T."/>
            <person name="Takahashi S."/>
            <person name="Yoshida T."/>
            <person name="Shimamura S."/>
            <person name="Takaki Y."/>
            <person name="Nagai Y."/>
            <person name="Toyoda A."/>
            <person name="Suzuki Y."/>
            <person name="Arimoto A."/>
            <person name="Ishii H."/>
            <person name="Satoh N."/>
            <person name="Nishiyama T."/>
            <person name="Hasebe M."/>
            <person name="Maruyama T."/>
            <person name="Minagawa J."/>
            <person name="Obokata J."/>
            <person name="Shigenobu S."/>
        </authorList>
    </citation>
    <scope>NUCLEOTIDE SEQUENCE [LARGE SCALE GENOMIC DNA]</scope>
</reference>
<dbReference type="Gene3D" id="3.30.420.10">
    <property type="entry name" value="Ribonuclease H-like superfamily/Ribonuclease H"/>
    <property type="match status" value="1"/>
</dbReference>
<dbReference type="FunFam" id="1.10.340.70:FF:000003">
    <property type="entry name" value="Protein CBG25708"/>
    <property type="match status" value="1"/>
</dbReference>
<dbReference type="GO" id="GO:0015074">
    <property type="term" value="P:DNA integration"/>
    <property type="evidence" value="ECO:0007669"/>
    <property type="project" value="InterPro"/>
</dbReference>
<dbReference type="InterPro" id="IPR036397">
    <property type="entry name" value="RNaseH_sf"/>
</dbReference>
<feature type="region of interest" description="Disordered" evidence="1">
    <location>
        <begin position="523"/>
        <end position="580"/>
    </location>
</feature>
<dbReference type="InterPro" id="IPR050951">
    <property type="entry name" value="Retrovirus_Pol_polyprotein"/>
</dbReference>
<dbReference type="InterPro" id="IPR041588">
    <property type="entry name" value="Integrase_H2C2"/>
</dbReference>